<reference evidence="2 3" key="1">
    <citation type="submission" date="2016-08" db="EMBL/GenBank/DDBJ databases">
        <title>Draft genome of the agarase producing Sphingomonas sp. MCT13.</title>
        <authorList>
            <person name="D'Andrea M.M."/>
            <person name="Rossolini G.M."/>
            <person name="Thaller M.C."/>
        </authorList>
    </citation>
    <scope>NUCLEOTIDE SEQUENCE [LARGE SCALE GENOMIC DNA]</scope>
    <source>
        <strain evidence="2 3">MCT13</strain>
    </source>
</reference>
<accession>A0A1E3LVJ2</accession>
<dbReference type="OrthoDB" id="8673673at2"/>
<evidence type="ECO:0000313" key="2">
    <source>
        <dbReference type="EMBL" id="ODP37739.1"/>
    </source>
</evidence>
<dbReference type="EMBL" id="MDDS01000024">
    <property type="protein sequence ID" value="ODP37739.1"/>
    <property type="molecule type" value="Genomic_DNA"/>
</dbReference>
<dbReference type="Proteomes" id="UP000094487">
    <property type="component" value="Unassembled WGS sequence"/>
</dbReference>
<name>A0A1E3LVJ2_9SPHN</name>
<evidence type="ECO:0000313" key="3">
    <source>
        <dbReference type="Proteomes" id="UP000094487"/>
    </source>
</evidence>
<sequence>MGRIVGAFAMSHQLGAPDGVEDQAERVFQGMREIGRRIRALDPTLILIVTSDHLNNFTLTAPAPFAVGTAEEFVPLGDMGLPRDPIPGAGDFASGLRRFAAEQGIDIAEAAPLAPDHGVMIPLGIVDPDRRIPAAPLYVNTVFYPDPSPADCRRMGETIAAYVAALADDVRVVLLAGGGLSHWVGMPQEGTVVEPWDQAFLADMAAGDIDALAARDNANILDIAGNGGLEVNAWIVVAAAVPGARGETIFYEAMPSWATGMAGMELRLPDAAIS</sequence>
<evidence type="ECO:0000259" key="1">
    <source>
        <dbReference type="Pfam" id="PF02900"/>
    </source>
</evidence>
<dbReference type="Gene3D" id="3.40.830.10">
    <property type="entry name" value="LigB-like"/>
    <property type="match status" value="1"/>
</dbReference>
<dbReference type="SUPFAM" id="SSF53213">
    <property type="entry name" value="LigB-like"/>
    <property type="match status" value="1"/>
</dbReference>
<dbReference type="RefSeq" id="WP_069320460.1">
    <property type="nucleotide sequence ID" value="NZ_MDDS01000024.1"/>
</dbReference>
<dbReference type="GO" id="GO:0016702">
    <property type="term" value="F:oxidoreductase activity, acting on single donors with incorporation of molecular oxygen, incorporation of two atoms of oxygen"/>
    <property type="evidence" value="ECO:0007669"/>
    <property type="project" value="UniProtKB-ARBA"/>
</dbReference>
<dbReference type="STRING" id="1888892.BFL28_01835"/>
<dbReference type="GO" id="GO:0008198">
    <property type="term" value="F:ferrous iron binding"/>
    <property type="evidence" value="ECO:0007669"/>
    <property type="project" value="InterPro"/>
</dbReference>
<protein>
    <submittedName>
        <fullName evidence="2">Protocatechuate 3,4-dioxygenase</fullName>
    </submittedName>
</protein>
<dbReference type="InterPro" id="IPR004183">
    <property type="entry name" value="Xdiol_dOase_suB"/>
</dbReference>
<dbReference type="AlphaFoldDB" id="A0A1E3LVJ2"/>
<keyword evidence="2" id="KW-0560">Oxidoreductase</keyword>
<proteinExistence type="predicted"/>
<organism evidence="2 3">
    <name type="scientific">Sphingomonas turrisvirgatae</name>
    <dbReference type="NCBI Taxonomy" id="1888892"/>
    <lineage>
        <taxon>Bacteria</taxon>
        <taxon>Pseudomonadati</taxon>
        <taxon>Pseudomonadota</taxon>
        <taxon>Alphaproteobacteria</taxon>
        <taxon>Sphingomonadales</taxon>
        <taxon>Sphingomonadaceae</taxon>
        <taxon>Sphingomonas</taxon>
    </lineage>
</organism>
<dbReference type="Pfam" id="PF02900">
    <property type="entry name" value="LigB"/>
    <property type="match status" value="1"/>
</dbReference>
<comment type="caution">
    <text evidence="2">The sequence shown here is derived from an EMBL/GenBank/DDBJ whole genome shotgun (WGS) entry which is preliminary data.</text>
</comment>
<keyword evidence="2" id="KW-0223">Dioxygenase</keyword>
<keyword evidence="3" id="KW-1185">Reference proteome</keyword>
<feature type="domain" description="Extradiol ring-cleavage dioxygenase class III enzyme subunit B" evidence="1">
    <location>
        <begin position="14"/>
        <end position="260"/>
    </location>
</feature>
<gene>
    <name evidence="2" type="ORF">BFL28_01835</name>
</gene>